<comment type="caution">
    <text evidence="2">The sequence shown here is derived from an EMBL/GenBank/DDBJ whole genome shotgun (WGS) entry which is preliminary data.</text>
</comment>
<organism evidence="2 3">
    <name type="scientific">Sphingobacterium bovistauri</name>
    <dbReference type="NCBI Taxonomy" id="2781959"/>
    <lineage>
        <taxon>Bacteria</taxon>
        <taxon>Pseudomonadati</taxon>
        <taxon>Bacteroidota</taxon>
        <taxon>Sphingobacteriia</taxon>
        <taxon>Sphingobacteriales</taxon>
        <taxon>Sphingobacteriaceae</taxon>
        <taxon>Sphingobacterium</taxon>
    </lineage>
</organism>
<feature type="transmembrane region" description="Helical" evidence="1">
    <location>
        <begin position="89"/>
        <end position="111"/>
    </location>
</feature>
<dbReference type="EMBL" id="JADEYP010000013">
    <property type="protein sequence ID" value="MCA5005228.1"/>
    <property type="molecule type" value="Genomic_DNA"/>
</dbReference>
<dbReference type="RefSeq" id="WP_225552756.1">
    <property type="nucleotide sequence ID" value="NZ_JADEYP010000013.1"/>
</dbReference>
<accession>A0ABS7Z4U8</accession>
<feature type="transmembrane region" description="Helical" evidence="1">
    <location>
        <begin position="64"/>
        <end position="83"/>
    </location>
</feature>
<keyword evidence="1" id="KW-0472">Membrane</keyword>
<feature type="transmembrane region" description="Helical" evidence="1">
    <location>
        <begin position="6"/>
        <end position="24"/>
    </location>
</feature>
<evidence type="ECO:0000256" key="1">
    <source>
        <dbReference type="SAM" id="Phobius"/>
    </source>
</evidence>
<proteinExistence type="predicted"/>
<dbReference type="Proteomes" id="UP001165302">
    <property type="component" value="Unassembled WGS sequence"/>
</dbReference>
<keyword evidence="1" id="KW-0812">Transmembrane</keyword>
<evidence type="ECO:0000313" key="3">
    <source>
        <dbReference type="Proteomes" id="UP001165302"/>
    </source>
</evidence>
<sequence>MKLIFHKYIVPFFVAFIVFVVTMMKGEAMVQEHVEWSPKLYGHFFPVLQDGANSLSVQMDLGKFLLELFIFYILFLLICRGFNIKFNRVSTIVTSVIFAFTTIYFVLMISIEFSFTKINTQFNYNTLQSMWFNN</sequence>
<keyword evidence="3" id="KW-1185">Reference proteome</keyword>
<name>A0ABS7Z4U8_9SPHI</name>
<protein>
    <submittedName>
        <fullName evidence="2">Uncharacterized protein</fullName>
    </submittedName>
</protein>
<keyword evidence="1" id="KW-1133">Transmembrane helix</keyword>
<reference evidence="2" key="1">
    <citation type="submission" date="2020-10" db="EMBL/GenBank/DDBJ databases">
        <authorList>
            <person name="Lu T."/>
            <person name="Wang Q."/>
            <person name="Han X."/>
        </authorList>
    </citation>
    <scope>NUCLEOTIDE SEQUENCE</scope>
    <source>
        <strain evidence="2">WQ 366</strain>
    </source>
</reference>
<gene>
    <name evidence="2" type="ORF">IPZ78_08690</name>
</gene>
<evidence type="ECO:0000313" key="2">
    <source>
        <dbReference type="EMBL" id="MCA5005228.1"/>
    </source>
</evidence>